<dbReference type="InterPro" id="IPR009029">
    <property type="entry name" value="HMG_CoA_Rdtase_sub-bd_dom_sf"/>
</dbReference>
<organism evidence="9">
    <name type="scientific">Gongylonema pulchrum</name>
    <dbReference type="NCBI Taxonomy" id="637853"/>
    <lineage>
        <taxon>Eukaryota</taxon>
        <taxon>Metazoa</taxon>
        <taxon>Ecdysozoa</taxon>
        <taxon>Nematoda</taxon>
        <taxon>Chromadorea</taxon>
        <taxon>Rhabditida</taxon>
        <taxon>Spirurina</taxon>
        <taxon>Spiruromorpha</taxon>
        <taxon>Spiruroidea</taxon>
        <taxon>Gongylonematidae</taxon>
        <taxon>Gongylonema</taxon>
    </lineage>
</organism>
<dbReference type="WBParaSite" id="GPUH_0001339001-mRNA-1">
    <property type="protein sequence ID" value="GPUH_0001339001-mRNA-1"/>
    <property type="gene ID" value="GPUH_0001339001"/>
</dbReference>
<keyword evidence="5" id="KW-0521">NADP</keyword>
<sequence length="289" mass="30940">MVESGKDLKIDAAWLADRINSTVVDADGHWRTALLNDILAKAAKPCVPEESTKKTVFTVGAEETTSEEGALVASTNRGCRALFESGGAIARVYKDGMTRAPVVQFESTLKALEMKGVLESPDCFRELKDVFDATSSYAKLQRLEADVCGRLLFIRFEATTGDAMGMNMVSKGVNCVLSHLKKKYPEMEILSLSGNYCVDKKASAINWIKGRGKSVVSEATIPAAVIQSVLKTTVDAMVRLGQAKLMIGSSMAGTVGGWNAHAANVVAAIFIATGQVNANHCCSIRILSK</sequence>
<dbReference type="InterPro" id="IPR002202">
    <property type="entry name" value="HMG_CoA_Rdtase"/>
</dbReference>
<dbReference type="PROSITE" id="PS50065">
    <property type="entry name" value="HMG_COA_REDUCTASE_4"/>
    <property type="match status" value="1"/>
</dbReference>
<evidence type="ECO:0000256" key="2">
    <source>
        <dbReference type="ARBA" id="ARBA00007661"/>
    </source>
</evidence>
<dbReference type="PROSITE" id="PS00066">
    <property type="entry name" value="HMG_COA_REDUCTASE_1"/>
    <property type="match status" value="1"/>
</dbReference>
<reference evidence="9" key="1">
    <citation type="submission" date="2016-06" db="UniProtKB">
        <authorList>
            <consortium name="WormBaseParasite"/>
        </authorList>
    </citation>
    <scope>IDENTIFICATION</scope>
</reference>
<evidence type="ECO:0000313" key="7">
    <source>
        <dbReference type="EMBL" id="VDN22181.1"/>
    </source>
</evidence>
<dbReference type="Proteomes" id="UP000271098">
    <property type="component" value="Unassembled WGS sequence"/>
</dbReference>
<dbReference type="InterPro" id="IPR009023">
    <property type="entry name" value="HMG_CoA_Rdtase_NAD(P)-bd_sf"/>
</dbReference>
<evidence type="ECO:0000256" key="3">
    <source>
        <dbReference type="ARBA" id="ARBA00012999"/>
    </source>
</evidence>
<dbReference type="SUPFAM" id="SSF55035">
    <property type="entry name" value="NAD-binding domain of HMG-CoA reductase"/>
    <property type="match status" value="1"/>
</dbReference>
<dbReference type="GO" id="GO:0005789">
    <property type="term" value="C:endoplasmic reticulum membrane"/>
    <property type="evidence" value="ECO:0007669"/>
    <property type="project" value="TreeGrafter"/>
</dbReference>
<dbReference type="GO" id="GO:0008299">
    <property type="term" value="P:isoprenoid biosynthetic process"/>
    <property type="evidence" value="ECO:0007669"/>
    <property type="project" value="TreeGrafter"/>
</dbReference>
<dbReference type="EMBL" id="UYRT01080161">
    <property type="protein sequence ID" value="VDN22181.1"/>
    <property type="molecule type" value="Genomic_DNA"/>
</dbReference>
<dbReference type="GO" id="GO:0016126">
    <property type="term" value="P:sterol biosynthetic process"/>
    <property type="evidence" value="ECO:0007669"/>
    <property type="project" value="TreeGrafter"/>
</dbReference>
<dbReference type="Gene3D" id="3.30.70.420">
    <property type="entry name" value="Hydroxymethylglutaryl-CoA reductase, class I/II, NAD/NADP-binding domain"/>
    <property type="match status" value="1"/>
</dbReference>
<dbReference type="FunFam" id="3.30.70.420:FF:000001">
    <property type="entry name" value="3-hydroxy-3-methylglutaryl coenzyme A reductase"/>
    <property type="match status" value="1"/>
</dbReference>
<evidence type="ECO:0000256" key="4">
    <source>
        <dbReference type="ARBA" id="ARBA00016920"/>
    </source>
</evidence>
<dbReference type="PANTHER" id="PTHR10572">
    <property type="entry name" value="3-HYDROXY-3-METHYLGLUTARYL-COENZYME A REDUCTASE"/>
    <property type="match status" value="1"/>
</dbReference>
<dbReference type="PRINTS" id="PR00071">
    <property type="entry name" value="HMGCOARDTASE"/>
</dbReference>
<keyword evidence="8" id="KW-1185">Reference proteome</keyword>
<dbReference type="GO" id="GO:0015936">
    <property type="term" value="P:coenzyme A metabolic process"/>
    <property type="evidence" value="ECO:0007669"/>
    <property type="project" value="InterPro"/>
</dbReference>
<evidence type="ECO:0000313" key="8">
    <source>
        <dbReference type="Proteomes" id="UP000271098"/>
    </source>
</evidence>
<dbReference type="OrthoDB" id="310654at2759"/>
<accession>A0A183DXD4</accession>
<dbReference type="InterPro" id="IPR023076">
    <property type="entry name" value="HMG_CoA_Rdtase_CS"/>
</dbReference>
<dbReference type="Pfam" id="PF00368">
    <property type="entry name" value="HMG-CoA_red"/>
    <property type="match status" value="1"/>
</dbReference>
<reference evidence="7 8" key="2">
    <citation type="submission" date="2018-11" db="EMBL/GenBank/DDBJ databases">
        <authorList>
            <consortium name="Pathogen Informatics"/>
        </authorList>
    </citation>
    <scope>NUCLEOTIDE SEQUENCE [LARGE SCALE GENOMIC DNA]</scope>
</reference>
<evidence type="ECO:0000256" key="1">
    <source>
        <dbReference type="ARBA" id="ARBA00005084"/>
    </source>
</evidence>
<protein>
    <recommendedName>
        <fullName evidence="4">3-hydroxy-3-methylglutaryl-coenzyme A reductase</fullName>
        <ecNumber evidence="3">1.1.1.34</ecNumber>
    </recommendedName>
</protein>
<evidence type="ECO:0000256" key="6">
    <source>
        <dbReference type="ARBA" id="ARBA00023002"/>
    </source>
</evidence>
<evidence type="ECO:0000313" key="9">
    <source>
        <dbReference type="WBParaSite" id="GPUH_0001339001-mRNA-1"/>
    </source>
</evidence>
<name>A0A183DXD4_9BILA</name>
<dbReference type="SUPFAM" id="SSF56542">
    <property type="entry name" value="Substrate-binding domain of HMG-CoA reductase"/>
    <property type="match status" value="1"/>
</dbReference>
<dbReference type="EC" id="1.1.1.34" evidence="3"/>
<dbReference type="AlphaFoldDB" id="A0A183DXD4"/>
<comment type="pathway">
    <text evidence="1">Metabolic intermediate biosynthesis; (R)-mevalonate biosynthesis; (R)-mevalonate from acetyl-CoA: step 3/3.</text>
</comment>
<comment type="similarity">
    <text evidence="2">Belongs to the HMG-CoA reductase family.</text>
</comment>
<keyword evidence="6" id="KW-0560">Oxidoreductase</keyword>
<dbReference type="PANTHER" id="PTHR10572:SF24">
    <property type="entry name" value="3-HYDROXY-3-METHYLGLUTARYL-COENZYME A REDUCTASE"/>
    <property type="match status" value="1"/>
</dbReference>
<proteinExistence type="inferred from homology"/>
<dbReference type="GO" id="GO:0005778">
    <property type="term" value="C:peroxisomal membrane"/>
    <property type="evidence" value="ECO:0007669"/>
    <property type="project" value="TreeGrafter"/>
</dbReference>
<dbReference type="GO" id="GO:0004420">
    <property type="term" value="F:hydroxymethylglutaryl-CoA reductase (NADPH) activity"/>
    <property type="evidence" value="ECO:0007669"/>
    <property type="project" value="UniProtKB-EC"/>
</dbReference>
<gene>
    <name evidence="7" type="ORF">GPUH_LOCUS13375</name>
</gene>
<evidence type="ECO:0000256" key="5">
    <source>
        <dbReference type="ARBA" id="ARBA00022857"/>
    </source>
</evidence>